<dbReference type="PROSITE" id="PS50043">
    <property type="entry name" value="HTH_LUXR_2"/>
    <property type="match status" value="1"/>
</dbReference>
<keyword evidence="1" id="KW-0805">Transcription regulation</keyword>
<dbReference type="Pfam" id="PF00196">
    <property type="entry name" value="GerE"/>
    <property type="match status" value="1"/>
</dbReference>
<name>A0A0K1EHK4_CHOCO</name>
<keyword evidence="3" id="KW-0804">Transcription</keyword>
<dbReference type="Gene3D" id="1.10.10.10">
    <property type="entry name" value="Winged helix-like DNA-binding domain superfamily/Winged helix DNA-binding domain"/>
    <property type="match status" value="1"/>
</dbReference>
<dbReference type="PANTHER" id="PTHR44688:SF16">
    <property type="entry name" value="DNA-BINDING TRANSCRIPTIONAL ACTIVATOR DEVR_DOSR"/>
    <property type="match status" value="1"/>
</dbReference>
<evidence type="ECO:0000313" key="6">
    <source>
        <dbReference type="Proteomes" id="UP000067626"/>
    </source>
</evidence>
<accession>A0A0K1EHK4</accession>
<dbReference type="GO" id="GO:0006355">
    <property type="term" value="P:regulation of DNA-templated transcription"/>
    <property type="evidence" value="ECO:0007669"/>
    <property type="project" value="InterPro"/>
</dbReference>
<dbReference type="EMBL" id="CP012159">
    <property type="protein sequence ID" value="AKT40339.1"/>
    <property type="molecule type" value="Genomic_DNA"/>
</dbReference>
<dbReference type="STRING" id="52.CMC5_044920"/>
<dbReference type="SMART" id="SM00421">
    <property type="entry name" value="HTH_LUXR"/>
    <property type="match status" value="1"/>
</dbReference>
<dbReference type="CDD" id="cd06170">
    <property type="entry name" value="LuxR_C_like"/>
    <property type="match status" value="1"/>
</dbReference>
<dbReference type="SUPFAM" id="SSF46894">
    <property type="entry name" value="C-terminal effector domain of the bipartite response regulators"/>
    <property type="match status" value="1"/>
</dbReference>
<keyword evidence="2" id="KW-0238">DNA-binding</keyword>
<dbReference type="InterPro" id="IPR016032">
    <property type="entry name" value="Sig_transdc_resp-reg_C-effctor"/>
</dbReference>
<evidence type="ECO:0000313" key="5">
    <source>
        <dbReference type="EMBL" id="AKT40339.1"/>
    </source>
</evidence>
<evidence type="ECO:0000256" key="2">
    <source>
        <dbReference type="ARBA" id="ARBA00023125"/>
    </source>
</evidence>
<organism evidence="5 6">
    <name type="scientific">Chondromyces crocatus</name>
    <dbReference type="NCBI Taxonomy" id="52"/>
    <lineage>
        <taxon>Bacteria</taxon>
        <taxon>Pseudomonadati</taxon>
        <taxon>Myxococcota</taxon>
        <taxon>Polyangia</taxon>
        <taxon>Polyangiales</taxon>
        <taxon>Polyangiaceae</taxon>
        <taxon>Chondromyces</taxon>
    </lineage>
</organism>
<evidence type="ECO:0000256" key="1">
    <source>
        <dbReference type="ARBA" id="ARBA00023015"/>
    </source>
</evidence>
<proteinExistence type="predicted"/>
<dbReference type="GO" id="GO:0003677">
    <property type="term" value="F:DNA binding"/>
    <property type="evidence" value="ECO:0007669"/>
    <property type="project" value="UniProtKB-KW"/>
</dbReference>
<dbReference type="PANTHER" id="PTHR44688">
    <property type="entry name" value="DNA-BINDING TRANSCRIPTIONAL ACTIVATOR DEVR_DOSR"/>
    <property type="match status" value="1"/>
</dbReference>
<reference evidence="5 6" key="1">
    <citation type="submission" date="2015-07" db="EMBL/GenBank/DDBJ databases">
        <title>Genome analysis of myxobacterium Chondromyces crocatus Cm c5 reveals a high potential for natural compound synthesis and the genetic basis for the loss of fruiting body formation.</title>
        <authorList>
            <person name="Zaburannyi N."/>
            <person name="Bunk B."/>
            <person name="Maier J."/>
            <person name="Overmann J."/>
            <person name="Mueller R."/>
        </authorList>
    </citation>
    <scope>NUCLEOTIDE SEQUENCE [LARGE SCALE GENOMIC DNA]</scope>
    <source>
        <strain evidence="5 6">Cm c5</strain>
    </source>
</reference>
<dbReference type="AlphaFoldDB" id="A0A0K1EHK4"/>
<dbReference type="InterPro" id="IPR000792">
    <property type="entry name" value="Tscrpt_reg_LuxR_C"/>
</dbReference>
<dbReference type="InterPro" id="IPR036388">
    <property type="entry name" value="WH-like_DNA-bd_sf"/>
</dbReference>
<dbReference type="Proteomes" id="UP000067626">
    <property type="component" value="Chromosome"/>
</dbReference>
<evidence type="ECO:0000259" key="4">
    <source>
        <dbReference type="PROSITE" id="PS50043"/>
    </source>
</evidence>
<feature type="domain" description="HTH luxR-type" evidence="4">
    <location>
        <begin position="300"/>
        <end position="366"/>
    </location>
</feature>
<gene>
    <name evidence="5" type="ORF">CMC5_044920</name>
</gene>
<protein>
    <recommendedName>
        <fullName evidence="4">HTH luxR-type domain-containing protein</fullName>
    </recommendedName>
</protein>
<dbReference type="OrthoDB" id="5495447at2"/>
<dbReference type="KEGG" id="ccro:CMC5_044920"/>
<sequence>MGAFTMRDESQTLTRSIEAIRRLGVGATLDDLFAAINAGVSFMGTFIETFCGTRPAEATHLRVNMPPEFTEFIMSRKHHDVRVLEVVSRLPPGSFVCDRDTMSDADWSRIDGYRALREFGYGQPAALKLFTRGGGAERTHGYMALVRAADAPRMSSAECRYMEHLGPTVSDALGRMAMPLLCQHPILDQLVSEQSLGLVCCSLDGAPQESNRVAYEFARRYVPLGSKRRSRDALTALIQAIWNCSVDPGLGHRCLRHGAATRRLEVTMHQLHAETYDLPAHRVLVVMREVGSDDEAMALDPEWQSILSPRQRTIAMQLIGTGRSYKEIAAVLKLSEGTVRKHVERIYRTLDVHSRAELVLRLRQPRER</sequence>
<keyword evidence="6" id="KW-1185">Reference proteome</keyword>
<evidence type="ECO:0000256" key="3">
    <source>
        <dbReference type="ARBA" id="ARBA00023163"/>
    </source>
</evidence>